<evidence type="ECO:0000313" key="2">
    <source>
        <dbReference type="Proteomes" id="UP001642720"/>
    </source>
</evidence>
<reference evidence="1 2" key="1">
    <citation type="submission" date="2018-01" db="EMBL/GenBank/DDBJ databases">
        <title>Genome characterization of the sugarcane-associated fungus Trichoderma ghanense CCMA-1212 and their application in lignocelulose bioconversion.</title>
        <authorList>
            <person name="Steindorff A.S."/>
            <person name="Mendes T.D."/>
            <person name="Vilela E.S.D."/>
            <person name="Rodrigues D.S."/>
            <person name="Formighieri E.F."/>
            <person name="Melo I.S."/>
            <person name="Favaro L.C.L."/>
        </authorList>
    </citation>
    <scope>NUCLEOTIDE SEQUENCE [LARGE SCALE GENOMIC DNA]</scope>
    <source>
        <strain evidence="1 2">CCMA-1212</strain>
    </source>
</reference>
<proteinExistence type="predicted"/>
<sequence length="62" mass="6700">MASSENPRQPSGFVCRFVTLSSLGSQAGIWHVPIGVTMAMTRSALQQVKQAALGRALQSRKR</sequence>
<dbReference type="Proteomes" id="UP001642720">
    <property type="component" value="Unassembled WGS sequence"/>
</dbReference>
<dbReference type="RefSeq" id="XP_073554864.1">
    <property type="nucleotide sequence ID" value="XM_073706608.1"/>
</dbReference>
<organism evidence="1 2">
    <name type="scientific">Trichoderma ghanense</name>
    <dbReference type="NCBI Taxonomy" id="65468"/>
    <lineage>
        <taxon>Eukaryota</taxon>
        <taxon>Fungi</taxon>
        <taxon>Dikarya</taxon>
        <taxon>Ascomycota</taxon>
        <taxon>Pezizomycotina</taxon>
        <taxon>Sordariomycetes</taxon>
        <taxon>Hypocreomycetidae</taxon>
        <taxon>Hypocreales</taxon>
        <taxon>Hypocreaceae</taxon>
        <taxon>Trichoderma</taxon>
    </lineage>
</organism>
<dbReference type="GeneID" id="300581058"/>
<keyword evidence="2" id="KW-1185">Reference proteome</keyword>
<gene>
    <name evidence="1" type="ORF">CCMA1212_009528</name>
</gene>
<comment type="caution">
    <text evidence="1">The sequence shown here is derived from an EMBL/GenBank/DDBJ whole genome shotgun (WGS) entry which is preliminary data.</text>
</comment>
<accession>A0ABY2GUQ9</accession>
<name>A0ABY2GUQ9_9HYPO</name>
<protein>
    <submittedName>
        <fullName evidence="1">Uncharacterized protein</fullName>
    </submittedName>
</protein>
<evidence type="ECO:0000313" key="1">
    <source>
        <dbReference type="EMBL" id="TFA98662.1"/>
    </source>
</evidence>
<dbReference type="EMBL" id="PPTA01000018">
    <property type="protein sequence ID" value="TFA98662.1"/>
    <property type="molecule type" value="Genomic_DNA"/>
</dbReference>